<accession>A0A1X7TXA3</accession>
<evidence type="ECO:0000313" key="4">
    <source>
        <dbReference type="EnsemblMetazoa" id="Aqu2.1.19874_001"/>
    </source>
</evidence>
<reference evidence="4" key="1">
    <citation type="submission" date="2017-05" db="UniProtKB">
        <authorList>
            <consortium name="EnsemblMetazoa"/>
        </authorList>
    </citation>
    <scope>IDENTIFICATION</scope>
</reference>
<dbReference type="EnsemblMetazoa" id="Aqu2.1.19874_001">
    <property type="protein sequence ID" value="Aqu2.1.19874_001"/>
    <property type="gene ID" value="Aqu2.1.19874"/>
</dbReference>
<sequence>MDRAMDTSTSSAIPPAILSRRTLNIKDLDELIALLERHHYNKASYHQLGLRLKLSYNTLEKIKKNHGEVDPCFTECLAGWLRKPDGVETPTIDTLIAALRGIEENAVADGIEGERQRILAPAPMAAVPLSRSDEPMVATPPTSHTSEGHLIQPVATVNPGVVDLELKIDRYPELQEIANNLQGKYDFLVSALEKSLKDHHIDVKRAKRLIERCLMTKAGVVSELKPCIDIFEKANDFESFFDFLSKYKFIGYINYKLLKKLAELVKDDEINNRFYEYEKEYTKLLSSASFQDIIPLLERKSELSPTAPLGLPYVSFRLERPWLHTVVYTWISTFGEFSWSYYALLKQLRENCVIITYAILPCVLDDVIRDLNDPVILKKLEDKDVTVTEIIESPQKEEGIKEKERFIKKLMENLQATEKELKEVKETHEDYMSKDKLKQHERDLEDTSSELKIKDELCQKAKEELEEEQRICGEKIEEANTNYAQRKKETQRDMEEQLQILRQESSQALALKGMVSALVNELVEMGLINVTNVVTDVKDNMTDMKSGMKQTAQKIKETQRQMSDKMNETTEELSKKMEEQGTAFRDEVQSTTSRLKDELAAKTDEQVEGMTEKIKTDVKEAIIANIVASSAPVQETTYTAFEEDQNPHDQETSHHILSSSSSNCGNDTYSMQETHDTTQLIVTL</sequence>
<feature type="compositionally biased region" description="Basic and acidic residues" evidence="2">
    <location>
        <begin position="645"/>
        <end position="654"/>
    </location>
</feature>
<organism evidence="4">
    <name type="scientific">Amphimedon queenslandica</name>
    <name type="common">Sponge</name>
    <dbReference type="NCBI Taxonomy" id="400682"/>
    <lineage>
        <taxon>Eukaryota</taxon>
        <taxon>Metazoa</taxon>
        <taxon>Porifera</taxon>
        <taxon>Demospongiae</taxon>
        <taxon>Heteroscleromorpha</taxon>
        <taxon>Haplosclerida</taxon>
        <taxon>Niphatidae</taxon>
        <taxon>Amphimedon</taxon>
    </lineage>
</organism>
<dbReference type="InParanoid" id="A0A1X7TXA3"/>
<feature type="region of interest" description="Disordered" evidence="2">
    <location>
        <begin position="642"/>
        <end position="684"/>
    </location>
</feature>
<keyword evidence="1" id="KW-0175">Coiled coil</keyword>
<dbReference type="PROSITE" id="PS50017">
    <property type="entry name" value="DEATH_DOMAIN"/>
    <property type="match status" value="1"/>
</dbReference>
<feature type="coiled-coil region" evidence="1">
    <location>
        <begin position="400"/>
        <end position="507"/>
    </location>
</feature>
<dbReference type="CDD" id="cd01670">
    <property type="entry name" value="Death"/>
    <property type="match status" value="1"/>
</dbReference>
<dbReference type="SUPFAM" id="SSF47986">
    <property type="entry name" value="DEATH domain"/>
    <property type="match status" value="1"/>
</dbReference>
<dbReference type="AlphaFoldDB" id="A0A1X7TXA3"/>
<feature type="domain" description="Death" evidence="3">
    <location>
        <begin position="43"/>
        <end position="115"/>
    </location>
</feature>
<dbReference type="Gene3D" id="1.10.533.10">
    <property type="entry name" value="Death Domain, Fas"/>
    <property type="match status" value="1"/>
</dbReference>
<name>A0A1X7TXA3_AMPQE</name>
<evidence type="ECO:0000256" key="2">
    <source>
        <dbReference type="SAM" id="MobiDB-lite"/>
    </source>
</evidence>
<dbReference type="InterPro" id="IPR011029">
    <property type="entry name" value="DEATH-like_dom_sf"/>
</dbReference>
<feature type="coiled-coil region" evidence="1">
    <location>
        <begin position="548"/>
        <end position="579"/>
    </location>
</feature>
<dbReference type="InterPro" id="IPR000488">
    <property type="entry name" value="Death_dom"/>
</dbReference>
<dbReference type="GO" id="GO:0007165">
    <property type="term" value="P:signal transduction"/>
    <property type="evidence" value="ECO:0007669"/>
    <property type="project" value="InterPro"/>
</dbReference>
<evidence type="ECO:0000259" key="3">
    <source>
        <dbReference type="PROSITE" id="PS50017"/>
    </source>
</evidence>
<evidence type="ECO:0000256" key="1">
    <source>
        <dbReference type="SAM" id="Coils"/>
    </source>
</evidence>
<feature type="compositionally biased region" description="Polar residues" evidence="2">
    <location>
        <begin position="663"/>
        <end position="684"/>
    </location>
</feature>
<proteinExistence type="predicted"/>
<protein>
    <recommendedName>
        <fullName evidence="3">Death domain-containing protein</fullName>
    </recommendedName>
</protein>